<accession>A0ABW9AAM8</accession>
<dbReference type="InterPro" id="IPR000835">
    <property type="entry name" value="HTH_MarR-typ"/>
</dbReference>
<dbReference type="InterPro" id="IPR036390">
    <property type="entry name" value="WH_DNA-bd_sf"/>
</dbReference>
<gene>
    <name evidence="7" type="ORF">PQR62_11720</name>
</gene>
<keyword evidence="8" id="KW-1185">Reference proteome</keyword>
<dbReference type="PANTHER" id="PTHR38465:SF1">
    <property type="entry name" value="HTH-TYPE TRANSCRIPTIONAL REGULATOR MJ1563-RELATED"/>
    <property type="match status" value="1"/>
</dbReference>
<evidence type="ECO:0000256" key="1">
    <source>
        <dbReference type="ARBA" id="ARBA00023015"/>
    </source>
</evidence>
<sequence>MQTNTLTPLMQRFIMHFGEMGSRWGINRTVGQIYALLYVVGEPLNADEIAEYLSFSRSNVSMGLKELQSWRLVKLLHQPNDRREYFEPPKDIWDIFKALLEERRRREIEPTLSMLRDALLENPSSKQDKQAQQRMREMYDLIELSSSWFDDVQRLSPETLVSLMKMGSKVKKLLEVRDKFRFGGDKRAAASASSANSSDLADSAESDSTADKTK</sequence>
<evidence type="ECO:0000256" key="3">
    <source>
        <dbReference type="ARBA" id="ARBA00023163"/>
    </source>
</evidence>
<feature type="domain" description="HTH marR-type" evidence="6">
    <location>
        <begin position="25"/>
        <end position="84"/>
    </location>
</feature>
<dbReference type="SUPFAM" id="SSF46785">
    <property type="entry name" value="Winged helix' DNA-binding domain"/>
    <property type="match status" value="1"/>
</dbReference>
<feature type="region of interest" description="Disordered" evidence="5">
    <location>
        <begin position="185"/>
        <end position="214"/>
    </location>
</feature>
<reference evidence="7 8" key="1">
    <citation type="journal article" date="2024" name="Chem. Sci.">
        <title>Discovery of megapolipeptins by genome mining of a Burkholderiales bacteria collection.</title>
        <authorList>
            <person name="Paulo B.S."/>
            <person name="Recchia M.J.J."/>
            <person name="Lee S."/>
            <person name="Fergusson C.H."/>
            <person name="Romanowski S.B."/>
            <person name="Hernandez A."/>
            <person name="Krull N."/>
            <person name="Liu D.Y."/>
            <person name="Cavanagh H."/>
            <person name="Bos A."/>
            <person name="Gray C.A."/>
            <person name="Murphy B.T."/>
            <person name="Linington R.G."/>
            <person name="Eustaquio A.S."/>
        </authorList>
    </citation>
    <scope>NUCLEOTIDE SEQUENCE [LARGE SCALE GENOMIC DNA]</scope>
    <source>
        <strain evidence="7 8">RL21-008-BIB-A</strain>
    </source>
</reference>
<dbReference type="InterPro" id="IPR052362">
    <property type="entry name" value="HTH-GbsR_regulator"/>
</dbReference>
<evidence type="ECO:0000256" key="4">
    <source>
        <dbReference type="PIRNR" id="PIRNR006707"/>
    </source>
</evidence>
<proteinExistence type="inferred from homology"/>
<keyword evidence="2 4" id="KW-0238">DNA-binding</keyword>
<evidence type="ECO:0000256" key="5">
    <source>
        <dbReference type="SAM" id="MobiDB-lite"/>
    </source>
</evidence>
<organism evidence="7 8">
    <name type="scientific">Herbaspirillum lusitanum</name>
    <dbReference type="NCBI Taxonomy" id="213312"/>
    <lineage>
        <taxon>Bacteria</taxon>
        <taxon>Pseudomonadati</taxon>
        <taxon>Pseudomonadota</taxon>
        <taxon>Betaproteobacteria</taxon>
        <taxon>Burkholderiales</taxon>
        <taxon>Oxalobacteraceae</taxon>
        <taxon>Herbaspirillum</taxon>
    </lineage>
</organism>
<evidence type="ECO:0000259" key="6">
    <source>
        <dbReference type="Pfam" id="PF12802"/>
    </source>
</evidence>
<protein>
    <recommendedName>
        <fullName evidence="4">HTH-type transcriptional regulator</fullName>
    </recommendedName>
</protein>
<comment type="caution">
    <text evidence="7">The sequence shown here is derived from an EMBL/GenBank/DDBJ whole genome shotgun (WGS) entry which is preliminary data.</text>
</comment>
<evidence type="ECO:0000313" key="7">
    <source>
        <dbReference type="EMBL" id="MFL9924935.1"/>
    </source>
</evidence>
<dbReference type="Pfam" id="PF12802">
    <property type="entry name" value="MarR_2"/>
    <property type="match status" value="1"/>
</dbReference>
<dbReference type="InterPro" id="IPR026282">
    <property type="entry name" value="MJ1563"/>
</dbReference>
<name>A0ABW9AAM8_9BURK</name>
<dbReference type="Gene3D" id="1.10.10.10">
    <property type="entry name" value="Winged helix-like DNA-binding domain superfamily/Winged helix DNA-binding domain"/>
    <property type="match status" value="1"/>
</dbReference>
<comment type="similarity">
    <text evidence="4">Belongs to the GbsR family.</text>
</comment>
<keyword evidence="3 4" id="KW-0804">Transcription</keyword>
<dbReference type="EMBL" id="JAQQFM010000005">
    <property type="protein sequence ID" value="MFL9924935.1"/>
    <property type="molecule type" value="Genomic_DNA"/>
</dbReference>
<dbReference type="PANTHER" id="PTHR38465">
    <property type="entry name" value="HTH-TYPE TRANSCRIPTIONAL REGULATOR MJ1563-RELATED"/>
    <property type="match status" value="1"/>
</dbReference>
<dbReference type="RefSeq" id="WP_408158047.1">
    <property type="nucleotide sequence ID" value="NZ_JAQQFM010000005.1"/>
</dbReference>
<evidence type="ECO:0000256" key="2">
    <source>
        <dbReference type="ARBA" id="ARBA00023125"/>
    </source>
</evidence>
<dbReference type="CDD" id="cd00090">
    <property type="entry name" value="HTH_ARSR"/>
    <property type="match status" value="1"/>
</dbReference>
<feature type="compositionally biased region" description="Low complexity" evidence="5">
    <location>
        <begin position="189"/>
        <end position="207"/>
    </location>
</feature>
<dbReference type="PIRSF" id="PIRSF006707">
    <property type="entry name" value="MJ1563"/>
    <property type="match status" value="1"/>
</dbReference>
<dbReference type="Proteomes" id="UP001629246">
    <property type="component" value="Unassembled WGS sequence"/>
</dbReference>
<dbReference type="InterPro" id="IPR011991">
    <property type="entry name" value="ArsR-like_HTH"/>
</dbReference>
<dbReference type="InterPro" id="IPR036388">
    <property type="entry name" value="WH-like_DNA-bd_sf"/>
</dbReference>
<keyword evidence="1 4" id="KW-0805">Transcription regulation</keyword>
<evidence type="ECO:0000313" key="8">
    <source>
        <dbReference type="Proteomes" id="UP001629246"/>
    </source>
</evidence>